<organism evidence="2 3">
    <name type="scientific">Chryseobacterium daecheongense</name>
    <dbReference type="NCBI Taxonomy" id="192389"/>
    <lineage>
        <taxon>Bacteria</taxon>
        <taxon>Pseudomonadati</taxon>
        <taxon>Bacteroidota</taxon>
        <taxon>Flavobacteriia</taxon>
        <taxon>Flavobacteriales</taxon>
        <taxon>Weeksellaceae</taxon>
        <taxon>Chryseobacterium group</taxon>
        <taxon>Chryseobacterium</taxon>
    </lineage>
</organism>
<dbReference type="EMBL" id="SOQW01000002">
    <property type="protein sequence ID" value="TDX93064.1"/>
    <property type="molecule type" value="Genomic_DNA"/>
</dbReference>
<gene>
    <name evidence="2" type="ORF">BCF50_2013</name>
</gene>
<dbReference type="Pfam" id="PF00027">
    <property type="entry name" value="cNMP_binding"/>
    <property type="match status" value="1"/>
</dbReference>
<dbReference type="InterPro" id="IPR018490">
    <property type="entry name" value="cNMP-bd_dom_sf"/>
</dbReference>
<sequence>MIKNYVDLNQHFSIVLCEDYYIPFIYLYNMFTALLNYLDQQTSVPLSEEDIKLIREAFIPRKFRKRQFLLQEGDVCKYISFIVKGAVRQYTVDEKGNEHVLNLAIENWWTSDRESYHKLTPSIYNIDAWEETQVLMLPKADGWYDKVNTIPAFCQLRIKFDDAHHMAMQSRLHSSINYTAEYRYEELLRKYPDFLQRFPQHIIASYLGITKETLSRIRNQSVKR</sequence>
<evidence type="ECO:0000313" key="2">
    <source>
        <dbReference type="EMBL" id="TDX93064.1"/>
    </source>
</evidence>
<keyword evidence="3" id="KW-1185">Reference proteome</keyword>
<dbReference type="InterPro" id="IPR000595">
    <property type="entry name" value="cNMP-bd_dom"/>
</dbReference>
<dbReference type="SUPFAM" id="SSF51206">
    <property type="entry name" value="cAMP-binding domain-like"/>
    <property type="match status" value="1"/>
</dbReference>
<evidence type="ECO:0000313" key="3">
    <source>
        <dbReference type="Proteomes" id="UP000295709"/>
    </source>
</evidence>
<protein>
    <submittedName>
        <fullName evidence="2">CRP-like cAMP-binding protein</fullName>
    </submittedName>
</protein>
<reference evidence="2 3" key="1">
    <citation type="submission" date="2019-03" db="EMBL/GenBank/DDBJ databases">
        <title>Genomic Encyclopedia of Archaeal and Bacterial Type Strains, Phase II (KMG-II): from individual species to whole genera.</title>
        <authorList>
            <person name="Goeker M."/>
        </authorList>
    </citation>
    <scope>NUCLEOTIDE SEQUENCE [LARGE SCALE GENOMIC DNA]</scope>
    <source>
        <strain evidence="2 3">DSM 15235</strain>
    </source>
</reference>
<dbReference type="InterPro" id="IPR014710">
    <property type="entry name" value="RmlC-like_jellyroll"/>
</dbReference>
<name>A0ABY2FWL1_9FLAO</name>
<dbReference type="Gene3D" id="2.60.120.10">
    <property type="entry name" value="Jelly Rolls"/>
    <property type="match status" value="1"/>
</dbReference>
<dbReference type="CDD" id="cd00038">
    <property type="entry name" value="CAP_ED"/>
    <property type="match status" value="1"/>
</dbReference>
<proteinExistence type="predicted"/>
<feature type="domain" description="Cyclic nucleotide-binding" evidence="1">
    <location>
        <begin position="61"/>
        <end position="141"/>
    </location>
</feature>
<dbReference type="Proteomes" id="UP000295709">
    <property type="component" value="Unassembled WGS sequence"/>
</dbReference>
<comment type="caution">
    <text evidence="2">The sequence shown here is derived from an EMBL/GenBank/DDBJ whole genome shotgun (WGS) entry which is preliminary data.</text>
</comment>
<evidence type="ECO:0000259" key="1">
    <source>
        <dbReference type="Pfam" id="PF00027"/>
    </source>
</evidence>
<accession>A0ABY2FWL1</accession>